<evidence type="ECO:0000256" key="1">
    <source>
        <dbReference type="SAM" id="Coils"/>
    </source>
</evidence>
<dbReference type="EMBL" id="JARPUR010000001">
    <property type="protein sequence ID" value="KAK4885832.1"/>
    <property type="molecule type" value="Genomic_DNA"/>
</dbReference>
<keyword evidence="4" id="KW-1185">Reference proteome</keyword>
<feature type="region of interest" description="Disordered" evidence="2">
    <location>
        <begin position="42"/>
        <end position="75"/>
    </location>
</feature>
<accession>A0AAN7Q8D0</accession>
<evidence type="ECO:0000313" key="3">
    <source>
        <dbReference type="EMBL" id="KAK4885832.1"/>
    </source>
</evidence>
<proteinExistence type="predicted"/>
<gene>
    <name evidence="3" type="ORF">RN001_002103</name>
</gene>
<protein>
    <submittedName>
        <fullName evidence="3">Uncharacterized protein</fullName>
    </submittedName>
</protein>
<feature type="coiled-coil region" evidence="1">
    <location>
        <begin position="183"/>
        <end position="212"/>
    </location>
</feature>
<keyword evidence="1" id="KW-0175">Coiled coil</keyword>
<reference evidence="4" key="1">
    <citation type="submission" date="2023-01" db="EMBL/GenBank/DDBJ databases">
        <title>Key to firefly adult light organ development and bioluminescence: homeobox transcription factors regulate luciferase expression and transportation to peroxisome.</title>
        <authorList>
            <person name="Fu X."/>
        </authorList>
    </citation>
    <scope>NUCLEOTIDE SEQUENCE [LARGE SCALE GENOMIC DNA]</scope>
</reference>
<evidence type="ECO:0000313" key="4">
    <source>
        <dbReference type="Proteomes" id="UP001353858"/>
    </source>
</evidence>
<evidence type="ECO:0000256" key="2">
    <source>
        <dbReference type="SAM" id="MobiDB-lite"/>
    </source>
</evidence>
<name>A0AAN7Q8D0_9COLE</name>
<sequence length="274" mass="32649">MEKNEIKNSKKDTFFVQKTLKSSKFLHPSSNSSGSFFVTSSDKEEIMNKKPEERHKPRIQSEKNKNVSKVGNTKGVKFKKPFDKKKWRIQKYSKKYKLEQWENERKKTVLQEYYKQIKDEPKYDVQKIYEQYGEEDDNENNLNTDLQESRNEVQHESKVQLGSSKQKLKRFKKAGEQFQRLKEDAIKRNEEMANEKLKREEAKNQYKAQNGNLSFPAGWWAETSNFFMFYCYKANKTLTPFKGCAERRVIPAVRVTYLPYNYCLYLDGEPPWSC</sequence>
<dbReference type="AlphaFoldDB" id="A0AAN7Q8D0"/>
<organism evidence="3 4">
    <name type="scientific">Aquatica leii</name>
    <dbReference type="NCBI Taxonomy" id="1421715"/>
    <lineage>
        <taxon>Eukaryota</taxon>
        <taxon>Metazoa</taxon>
        <taxon>Ecdysozoa</taxon>
        <taxon>Arthropoda</taxon>
        <taxon>Hexapoda</taxon>
        <taxon>Insecta</taxon>
        <taxon>Pterygota</taxon>
        <taxon>Neoptera</taxon>
        <taxon>Endopterygota</taxon>
        <taxon>Coleoptera</taxon>
        <taxon>Polyphaga</taxon>
        <taxon>Elateriformia</taxon>
        <taxon>Elateroidea</taxon>
        <taxon>Lampyridae</taxon>
        <taxon>Luciolinae</taxon>
        <taxon>Aquatica</taxon>
    </lineage>
</organism>
<feature type="compositionally biased region" description="Basic and acidic residues" evidence="2">
    <location>
        <begin position="42"/>
        <end position="65"/>
    </location>
</feature>
<dbReference type="InterPro" id="IPR013730">
    <property type="entry name" value="Fyv7/TAP26"/>
</dbReference>
<dbReference type="Proteomes" id="UP001353858">
    <property type="component" value="Unassembled WGS sequence"/>
</dbReference>
<comment type="caution">
    <text evidence="3">The sequence shown here is derived from an EMBL/GenBank/DDBJ whole genome shotgun (WGS) entry which is preliminary data.</text>
</comment>
<dbReference type="Pfam" id="PF08524">
    <property type="entry name" value="rRNA_processing"/>
    <property type="match status" value="1"/>
</dbReference>